<sequence>MAPPSALITMLVVIGCAAAASAMEMNFYVGDAQGWTTGVNYTAWAIGKQFEDKDSVGGNRYLFGK</sequence>
<evidence type="ECO:0008006" key="4">
    <source>
        <dbReference type="Google" id="ProtNLM"/>
    </source>
</evidence>
<proteinExistence type="predicted"/>
<reference evidence="2 3" key="1">
    <citation type="submission" date="2012-08" db="EMBL/GenBank/DDBJ databases">
        <title>Oryza genome evolution.</title>
        <authorList>
            <person name="Wing R.A."/>
        </authorList>
    </citation>
    <scope>NUCLEOTIDE SEQUENCE</scope>
</reference>
<evidence type="ECO:0000256" key="1">
    <source>
        <dbReference type="SAM" id="SignalP"/>
    </source>
</evidence>
<dbReference type="AlphaFoldDB" id="A0A0D9X914"/>
<evidence type="ECO:0000313" key="2">
    <source>
        <dbReference type="EnsemblPlants" id="LPERR08G15300.1"/>
    </source>
</evidence>
<dbReference type="HOGENOM" id="CLU_206780_0_0_1"/>
<name>A0A0D9X914_9ORYZ</name>
<feature type="chain" id="PRO_5002349964" description="Phytocyanin domain-containing protein" evidence="1">
    <location>
        <begin position="23"/>
        <end position="65"/>
    </location>
</feature>
<dbReference type="STRING" id="77586.A0A0D9X914"/>
<dbReference type="Proteomes" id="UP000032180">
    <property type="component" value="Chromosome 8"/>
</dbReference>
<evidence type="ECO:0000313" key="3">
    <source>
        <dbReference type="Proteomes" id="UP000032180"/>
    </source>
</evidence>
<reference evidence="3" key="2">
    <citation type="submission" date="2013-12" db="EMBL/GenBank/DDBJ databases">
        <authorList>
            <person name="Yu Y."/>
            <person name="Lee S."/>
            <person name="de Baynast K."/>
            <person name="Wissotski M."/>
            <person name="Liu L."/>
            <person name="Talag J."/>
            <person name="Goicoechea J."/>
            <person name="Angelova A."/>
            <person name="Jetty R."/>
            <person name="Kudrna D."/>
            <person name="Golser W."/>
            <person name="Rivera L."/>
            <person name="Zhang J."/>
            <person name="Wing R."/>
        </authorList>
    </citation>
    <scope>NUCLEOTIDE SEQUENCE</scope>
</reference>
<protein>
    <recommendedName>
        <fullName evidence="4">Phytocyanin domain-containing protein</fullName>
    </recommendedName>
</protein>
<dbReference type="Gramene" id="LPERR08G15300.1">
    <property type="protein sequence ID" value="LPERR08G15300.1"/>
    <property type="gene ID" value="LPERR08G15300"/>
</dbReference>
<reference evidence="2" key="3">
    <citation type="submission" date="2015-04" db="UniProtKB">
        <authorList>
            <consortium name="EnsemblPlants"/>
        </authorList>
    </citation>
    <scope>IDENTIFICATION</scope>
</reference>
<dbReference type="EnsemblPlants" id="LPERR08G15300.1">
    <property type="protein sequence ID" value="LPERR08G15300.1"/>
    <property type="gene ID" value="LPERR08G15300"/>
</dbReference>
<organism evidence="2 3">
    <name type="scientific">Leersia perrieri</name>
    <dbReference type="NCBI Taxonomy" id="77586"/>
    <lineage>
        <taxon>Eukaryota</taxon>
        <taxon>Viridiplantae</taxon>
        <taxon>Streptophyta</taxon>
        <taxon>Embryophyta</taxon>
        <taxon>Tracheophyta</taxon>
        <taxon>Spermatophyta</taxon>
        <taxon>Magnoliopsida</taxon>
        <taxon>Liliopsida</taxon>
        <taxon>Poales</taxon>
        <taxon>Poaceae</taxon>
        <taxon>BOP clade</taxon>
        <taxon>Oryzoideae</taxon>
        <taxon>Oryzeae</taxon>
        <taxon>Oryzinae</taxon>
        <taxon>Leersia</taxon>
    </lineage>
</organism>
<feature type="signal peptide" evidence="1">
    <location>
        <begin position="1"/>
        <end position="22"/>
    </location>
</feature>
<accession>A0A0D9X914</accession>
<keyword evidence="1" id="KW-0732">Signal</keyword>
<keyword evidence="3" id="KW-1185">Reference proteome</keyword>